<gene>
    <name evidence="3" type="ORF">GFD22_06305</name>
</gene>
<sequence length="476" mass="53276">MFVGRRHELDTLERLYQGTGFEMVVLYGRRHVGKTFLIDEFVKNKRVLYFTALQQSAKLNLADFSRAVCAFFDMPESTPAFAGWTDAFSFVTERAKADGNKQFVLVFDEFPYAAAAEPSLPSALQIAIDHGFLGTNVTLILSGSNEGFMESKVLGRKSPLYGRRTAQIRLLPFDYADAAEFLPNTEPKDLIRYYTTFGGTPYYLARLRENDGFESNVLRLCFDSLGALREEPIMLLRQELREPALYFSILQSIAGGNATPKLIAEHAGTDPAVINRYLKTLIELKLIERKVPFGDDPSKSRKGMYDIADPFFAYWFRFVGRNAGIIESGISEAVARKLAFGPAFDTYVGQQFETVCLQWLIRSNAAGRLPFIATKFGKWWGNNPIAHEQTDIDVIAADPSSRQIVLGECKWRNAINETKVLAQLNERVGLVPGYPADGTRLMLFTKEPVSAATAVKYTGDGRMAFVTADDLYGNRV</sequence>
<dbReference type="EMBL" id="WHZY01000008">
    <property type="protein sequence ID" value="NEG78586.1"/>
    <property type="molecule type" value="Genomic_DNA"/>
</dbReference>
<evidence type="ECO:0000259" key="1">
    <source>
        <dbReference type="Pfam" id="PF01637"/>
    </source>
</evidence>
<dbReference type="InterPro" id="IPR036390">
    <property type="entry name" value="WH_DNA-bd_sf"/>
</dbReference>
<dbReference type="SUPFAM" id="SSF52540">
    <property type="entry name" value="P-loop containing nucleoside triphosphate hydrolases"/>
    <property type="match status" value="1"/>
</dbReference>
<dbReference type="InterPro" id="IPR004256">
    <property type="entry name" value="DUF234"/>
</dbReference>
<name>A0A7K3TI53_9BIFI</name>
<dbReference type="Gene3D" id="3.40.50.300">
    <property type="entry name" value="P-loop containing nucleotide triphosphate hydrolases"/>
    <property type="match status" value="1"/>
</dbReference>
<dbReference type="Pfam" id="PF03008">
    <property type="entry name" value="DUF234"/>
    <property type="match status" value="1"/>
</dbReference>
<proteinExistence type="predicted"/>
<dbReference type="Pfam" id="PF01637">
    <property type="entry name" value="ATPase_2"/>
    <property type="match status" value="1"/>
</dbReference>
<keyword evidence="4" id="KW-1185">Reference proteome</keyword>
<evidence type="ECO:0000313" key="3">
    <source>
        <dbReference type="EMBL" id="NEG78586.1"/>
    </source>
</evidence>
<evidence type="ECO:0000313" key="4">
    <source>
        <dbReference type="Proteomes" id="UP000469763"/>
    </source>
</evidence>
<dbReference type="RefSeq" id="WP_152350352.1">
    <property type="nucleotide sequence ID" value="NZ_WBSN01000007.1"/>
</dbReference>
<dbReference type="GO" id="GO:0005524">
    <property type="term" value="F:ATP binding"/>
    <property type="evidence" value="ECO:0007669"/>
    <property type="project" value="InterPro"/>
</dbReference>
<comment type="caution">
    <text evidence="3">The sequence shown here is derived from an EMBL/GenBank/DDBJ whole genome shotgun (WGS) entry which is preliminary data.</text>
</comment>
<protein>
    <submittedName>
        <fullName evidence="3">AAA family ATPase</fullName>
    </submittedName>
</protein>
<dbReference type="AlphaFoldDB" id="A0A7K3TI53"/>
<dbReference type="PANTHER" id="PTHR34704">
    <property type="entry name" value="ATPASE"/>
    <property type="match status" value="1"/>
</dbReference>
<dbReference type="OrthoDB" id="9813134at2"/>
<reference evidence="3 4" key="1">
    <citation type="submission" date="2019-10" db="EMBL/GenBank/DDBJ databases">
        <title>Bifidobacterium from non-human primates.</title>
        <authorList>
            <person name="Modesto M."/>
        </authorList>
    </citation>
    <scope>NUCLEOTIDE SEQUENCE [LARGE SCALE GENOMIC DNA]</scope>
    <source>
        <strain evidence="3 4">TREC</strain>
    </source>
</reference>
<dbReference type="Proteomes" id="UP000469763">
    <property type="component" value="Unassembled WGS sequence"/>
</dbReference>
<dbReference type="SUPFAM" id="SSF46785">
    <property type="entry name" value="Winged helix' DNA-binding domain"/>
    <property type="match status" value="1"/>
</dbReference>
<accession>A0A7K3TI53</accession>
<evidence type="ECO:0000259" key="2">
    <source>
        <dbReference type="Pfam" id="PF03008"/>
    </source>
</evidence>
<dbReference type="InterPro" id="IPR027417">
    <property type="entry name" value="P-loop_NTPase"/>
</dbReference>
<dbReference type="InterPro" id="IPR011579">
    <property type="entry name" value="ATPase_dom"/>
</dbReference>
<feature type="domain" description="DUF234" evidence="2">
    <location>
        <begin position="315"/>
        <end position="414"/>
    </location>
</feature>
<feature type="domain" description="ATPase" evidence="1">
    <location>
        <begin position="2"/>
        <end position="207"/>
    </location>
</feature>
<organism evidence="3 4">
    <name type="scientific">Bifidobacterium avesanii</name>
    <dbReference type="NCBI Taxonomy" id="1798157"/>
    <lineage>
        <taxon>Bacteria</taxon>
        <taxon>Bacillati</taxon>
        <taxon>Actinomycetota</taxon>
        <taxon>Actinomycetes</taxon>
        <taxon>Bifidobacteriales</taxon>
        <taxon>Bifidobacteriaceae</taxon>
        <taxon>Bifidobacterium</taxon>
    </lineage>
</organism>
<dbReference type="PANTHER" id="PTHR34704:SF2">
    <property type="entry name" value="ATPASE"/>
    <property type="match status" value="1"/>
</dbReference>